<name>A0AAW8M439_AGRTU</name>
<dbReference type="InterPro" id="IPR058625">
    <property type="entry name" value="MdtA-like_BSH"/>
</dbReference>
<dbReference type="AlphaFoldDB" id="A0AAW8M439"/>
<evidence type="ECO:0000259" key="8">
    <source>
        <dbReference type="Pfam" id="PF25967"/>
    </source>
</evidence>
<reference evidence="9" key="1">
    <citation type="submission" date="2023-07" db="EMBL/GenBank/DDBJ databases">
        <title>Sorghum-associated microbial communities from plants grown in Nebraska, USA.</title>
        <authorList>
            <person name="Schachtman D."/>
        </authorList>
    </citation>
    <scope>NUCLEOTIDE SEQUENCE</scope>
    <source>
        <strain evidence="9">1457</strain>
    </source>
</reference>
<organism evidence="9 10">
    <name type="scientific">Agrobacterium tumefaciens</name>
    <dbReference type="NCBI Taxonomy" id="358"/>
    <lineage>
        <taxon>Bacteria</taxon>
        <taxon>Pseudomonadati</taxon>
        <taxon>Pseudomonadota</taxon>
        <taxon>Alphaproteobacteria</taxon>
        <taxon>Hyphomicrobiales</taxon>
        <taxon>Rhizobiaceae</taxon>
        <taxon>Rhizobium/Agrobacterium group</taxon>
        <taxon>Agrobacterium</taxon>
        <taxon>Agrobacterium tumefaciens complex</taxon>
    </lineage>
</organism>
<dbReference type="Pfam" id="PF25944">
    <property type="entry name" value="Beta-barrel_RND"/>
    <property type="match status" value="1"/>
</dbReference>
<comment type="similarity">
    <text evidence="2">Belongs to the membrane fusion protein (MFP) (TC 8.A.1) family.</text>
</comment>
<feature type="domain" description="Multidrug resistance protein MdtA-like barrel-sandwich hybrid" evidence="6">
    <location>
        <begin position="2"/>
        <end position="149"/>
    </location>
</feature>
<evidence type="ECO:0000256" key="1">
    <source>
        <dbReference type="ARBA" id="ARBA00004236"/>
    </source>
</evidence>
<comment type="subcellular location">
    <subcellularLocation>
        <location evidence="1">Cell membrane</location>
    </subcellularLocation>
</comment>
<dbReference type="GO" id="GO:0030313">
    <property type="term" value="C:cell envelope"/>
    <property type="evidence" value="ECO:0007669"/>
    <property type="project" value="UniProtKB-SubCell"/>
</dbReference>
<dbReference type="GO" id="GO:1990195">
    <property type="term" value="C:macrolide transmembrane transporter complex"/>
    <property type="evidence" value="ECO:0007669"/>
    <property type="project" value="InterPro"/>
</dbReference>
<dbReference type="Proteomes" id="UP001265315">
    <property type="component" value="Unassembled WGS sequence"/>
</dbReference>
<evidence type="ECO:0000259" key="7">
    <source>
        <dbReference type="Pfam" id="PF25944"/>
    </source>
</evidence>
<dbReference type="InterPro" id="IPR030190">
    <property type="entry name" value="MacA_alpha-hairpin_sf"/>
</dbReference>
<dbReference type="PANTHER" id="PTHR30469">
    <property type="entry name" value="MULTIDRUG RESISTANCE PROTEIN MDTA"/>
    <property type="match status" value="1"/>
</dbReference>
<dbReference type="GO" id="GO:1990961">
    <property type="term" value="P:xenobiotic detoxification by transmembrane export across the plasma membrane"/>
    <property type="evidence" value="ECO:0007669"/>
    <property type="project" value="InterPro"/>
</dbReference>
<keyword evidence="4 5" id="KW-0175">Coiled coil</keyword>
<feature type="domain" description="Multidrug resistance protein MdtA-like C-terminal permuted SH3" evidence="8">
    <location>
        <begin position="252"/>
        <end position="310"/>
    </location>
</feature>
<evidence type="ECO:0000313" key="9">
    <source>
        <dbReference type="EMBL" id="MDR6705549.1"/>
    </source>
</evidence>
<dbReference type="Gene3D" id="2.40.50.100">
    <property type="match status" value="1"/>
</dbReference>
<dbReference type="Pfam" id="PF25967">
    <property type="entry name" value="RND-MFP_C"/>
    <property type="match status" value="1"/>
</dbReference>
<dbReference type="Gene3D" id="2.40.30.170">
    <property type="match status" value="1"/>
</dbReference>
<dbReference type="GO" id="GO:0019898">
    <property type="term" value="C:extrinsic component of membrane"/>
    <property type="evidence" value="ECO:0007669"/>
    <property type="project" value="InterPro"/>
</dbReference>
<evidence type="ECO:0000256" key="4">
    <source>
        <dbReference type="ARBA" id="ARBA00023054"/>
    </source>
</evidence>
<gene>
    <name evidence="9" type="ORF">J2W61_005424</name>
</gene>
<evidence type="ECO:0000256" key="2">
    <source>
        <dbReference type="ARBA" id="ARBA00009477"/>
    </source>
</evidence>
<dbReference type="Pfam" id="PF25917">
    <property type="entry name" value="BSH_RND"/>
    <property type="match status" value="1"/>
</dbReference>
<dbReference type="PANTHER" id="PTHR30469:SF33">
    <property type="entry name" value="SLR1207 PROTEIN"/>
    <property type="match status" value="1"/>
</dbReference>
<keyword evidence="3" id="KW-0813">Transport</keyword>
<evidence type="ECO:0000313" key="10">
    <source>
        <dbReference type="Proteomes" id="UP001265315"/>
    </source>
</evidence>
<evidence type="ECO:0000256" key="3">
    <source>
        <dbReference type="ARBA" id="ARBA00022448"/>
    </source>
</evidence>
<evidence type="ECO:0000256" key="5">
    <source>
        <dbReference type="SAM" id="Coils"/>
    </source>
</evidence>
<dbReference type="SUPFAM" id="SSF111369">
    <property type="entry name" value="HlyD-like secretion proteins"/>
    <property type="match status" value="1"/>
</dbReference>
<sequence>MTGQIISVHARNGQTVKPGDLLVKIDATPQQNALRIAEAKVKDMDAQRQIKKLQIRQAESDLTRQRNLSERDVVARMAFEEAETKYATLKQELVSLDAQIEQSRVALETAQANLAYTRITAPMAGKVVALPVEMGQTLNSAQTSPTVTVIANLETMLVKIRISEADVWRTHPGQGAWFTIVGDPTTRYAAVLEDVEYAPPSLTEEATQSTSREASTDKAIYYHGVLRVKNSEGKLRPKMTAQVRISVGRAENVLLVPWAALSSRLADGRFSVAVRRLDGGTEERSIRVGFTDKVNAEVKEGLQEGESVVLKTSSPPGRS</sequence>
<feature type="domain" description="Multidrug resistance protein MdtA-like beta-barrel" evidence="7">
    <location>
        <begin position="155"/>
        <end position="248"/>
    </location>
</feature>
<dbReference type="GO" id="GO:0015562">
    <property type="term" value="F:efflux transmembrane transporter activity"/>
    <property type="evidence" value="ECO:0007669"/>
    <property type="project" value="TreeGrafter"/>
</dbReference>
<dbReference type="InterPro" id="IPR006143">
    <property type="entry name" value="RND_pump_MFP"/>
</dbReference>
<dbReference type="GO" id="GO:1990281">
    <property type="term" value="C:efflux pump complex"/>
    <property type="evidence" value="ECO:0007669"/>
    <property type="project" value="TreeGrafter"/>
</dbReference>
<proteinExistence type="inferred from homology"/>
<dbReference type="InterPro" id="IPR058627">
    <property type="entry name" value="MdtA-like_C"/>
</dbReference>
<comment type="caution">
    <text evidence="9">The sequence shown here is derived from an EMBL/GenBank/DDBJ whole genome shotgun (WGS) entry which is preliminary data.</text>
</comment>
<dbReference type="InterPro" id="IPR058626">
    <property type="entry name" value="MdtA-like_b-barrel"/>
</dbReference>
<dbReference type="EMBL" id="JAVDSW010000012">
    <property type="protein sequence ID" value="MDR6705549.1"/>
    <property type="molecule type" value="Genomic_DNA"/>
</dbReference>
<protein>
    <submittedName>
        <fullName evidence="9">Macrolide-specific efflux system membrane fusion protein</fullName>
    </submittedName>
</protein>
<evidence type="ECO:0000259" key="6">
    <source>
        <dbReference type="Pfam" id="PF25917"/>
    </source>
</evidence>
<feature type="coiled-coil region" evidence="5">
    <location>
        <begin position="36"/>
        <end position="113"/>
    </location>
</feature>
<dbReference type="NCBIfam" id="TIGR01730">
    <property type="entry name" value="RND_mfp"/>
    <property type="match status" value="1"/>
</dbReference>
<accession>A0AAW8M439</accession>
<dbReference type="Gene3D" id="2.40.420.20">
    <property type="match status" value="1"/>
</dbReference>
<dbReference type="Gene3D" id="6.10.140.1990">
    <property type="match status" value="1"/>
</dbReference>